<evidence type="ECO:0000313" key="2">
    <source>
        <dbReference type="Proteomes" id="UP001236076"/>
    </source>
</evidence>
<proteinExistence type="predicted"/>
<keyword evidence="2" id="KW-1185">Reference proteome</keyword>
<dbReference type="Proteomes" id="UP001236076">
    <property type="component" value="Segment"/>
</dbReference>
<protein>
    <submittedName>
        <fullName evidence="1">Uncharacterized protein</fullName>
    </submittedName>
</protein>
<gene>
    <name evidence="1" type="ORF">A54_5</name>
</gene>
<evidence type="ECO:0000313" key="1">
    <source>
        <dbReference type="EMBL" id="UZZ64245.1"/>
    </source>
</evidence>
<organism evidence="1 2">
    <name type="scientific">Escherichia phage A5-4</name>
    <dbReference type="NCBI Taxonomy" id="2996162"/>
    <lineage>
        <taxon>Viruses</taxon>
        <taxon>Duplodnaviria</taxon>
        <taxon>Heunggongvirae</taxon>
        <taxon>Uroviricota</taxon>
        <taxon>Caudoviricetes</taxon>
        <taxon>Vequintavirinae</taxon>
    </lineage>
</organism>
<reference evidence="1 2" key="1">
    <citation type="submission" date="2022-10" db="EMBL/GenBank/DDBJ databases">
        <authorList>
            <person name="Cortes-Martin A."/>
            <person name="Buttimer C.T.H."/>
            <person name="Hill C."/>
        </authorList>
    </citation>
    <scope>NUCLEOTIDE SEQUENCE [LARGE SCALE GENOMIC DNA]</scope>
</reference>
<accession>A0AAE9TKX0</accession>
<dbReference type="EMBL" id="OP744025">
    <property type="protein sequence ID" value="UZZ64245.1"/>
    <property type="molecule type" value="Genomic_DNA"/>
</dbReference>
<name>A0AAE9TKX0_9CAUD</name>
<sequence>MSDNCLTIGVIAKLEPDSPAIAWEDDPHIQLTYDGKMVVYVHDEKSLHDAYGVNLLDDYILQSFFKGIERVGAKIVKDSQKVFVEVWYDGSDPEYLVSKIQDIYGEDYDV</sequence>